<evidence type="ECO:0000313" key="3">
    <source>
        <dbReference type="Proteomes" id="UP000244855"/>
    </source>
</evidence>
<organism evidence="2 3">
    <name type="scientific">Periconia macrospinosa</name>
    <dbReference type="NCBI Taxonomy" id="97972"/>
    <lineage>
        <taxon>Eukaryota</taxon>
        <taxon>Fungi</taxon>
        <taxon>Dikarya</taxon>
        <taxon>Ascomycota</taxon>
        <taxon>Pezizomycotina</taxon>
        <taxon>Dothideomycetes</taxon>
        <taxon>Pleosporomycetidae</taxon>
        <taxon>Pleosporales</taxon>
        <taxon>Massarineae</taxon>
        <taxon>Periconiaceae</taxon>
        <taxon>Periconia</taxon>
    </lineage>
</organism>
<feature type="signal peptide" evidence="1">
    <location>
        <begin position="1"/>
        <end position="20"/>
    </location>
</feature>
<evidence type="ECO:0000313" key="2">
    <source>
        <dbReference type="EMBL" id="PVI07067.1"/>
    </source>
</evidence>
<proteinExistence type="predicted"/>
<keyword evidence="3" id="KW-1185">Reference proteome</keyword>
<dbReference type="Proteomes" id="UP000244855">
    <property type="component" value="Unassembled WGS sequence"/>
</dbReference>
<protein>
    <submittedName>
        <fullName evidence="2">Uncharacterized protein</fullName>
    </submittedName>
</protein>
<accession>A0A2V1E960</accession>
<evidence type="ECO:0000256" key="1">
    <source>
        <dbReference type="SAM" id="SignalP"/>
    </source>
</evidence>
<keyword evidence="1" id="KW-0732">Signal</keyword>
<sequence>MRLFLTSAKVFLSVLRSVSTIDRFLVGEAGIPSYTIPELQLLCQSGWDKGYVITRIRAWWAKFQVKVTQFQFVHYDGGTCGENSSIGLKIWHNLPDDEDLMNAAGHIVIAEASQEYFEAGGSNIDKKSEQHVDAGSGKLLGAAVPRVRY</sequence>
<feature type="chain" id="PRO_5016150664" evidence="1">
    <location>
        <begin position="21"/>
        <end position="149"/>
    </location>
</feature>
<reference evidence="2 3" key="1">
    <citation type="journal article" date="2018" name="Sci. Rep.">
        <title>Comparative genomics provides insights into the lifestyle and reveals functional heterogeneity of dark septate endophytic fungi.</title>
        <authorList>
            <person name="Knapp D.G."/>
            <person name="Nemeth J.B."/>
            <person name="Barry K."/>
            <person name="Hainaut M."/>
            <person name="Henrissat B."/>
            <person name="Johnson J."/>
            <person name="Kuo A."/>
            <person name="Lim J.H.P."/>
            <person name="Lipzen A."/>
            <person name="Nolan M."/>
            <person name="Ohm R.A."/>
            <person name="Tamas L."/>
            <person name="Grigoriev I.V."/>
            <person name="Spatafora J.W."/>
            <person name="Nagy L.G."/>
            <person name="Kovacs G.M."/>
        </authorList>
    </citation>
    <scope>NUCLEOTIDE SEQUENCE [LARGE SCALE GENOMIC DNA]</scope>
    <source>
        <strain evidence="2 3">DSE2036</strain>
    </source>
</reference>
<name>A0A2V1E960_9PLEO</name>
<gene>
    <name evidence="2" type="ORF">DM02DRAFT_622447</name>
</gene>
<dbReference type="AlphaFoldDB" id="A0A2V1E960"/>
<dbReference type="EMBL" id="KZ805305">
    <property type="protein sequence ID" value="PVI07067.1"/>
    <property type="molecule type" value="Genomic_DNA"/>
</dbReference>